<proteinExistence type="predicted"/>
<evidence type="ECO:0000313" key="1">
    <source>
        <dbReference type="EMBL" id="MDI7921642.1"/>
    </source>
</evidence>
<organism evidence="1 2">
    <name type="scientific">Ferirhizobium litorale</name>
    <dbReference type="NCBI Taxonomy" id="2927786"/>
    <lineage>
        <taxon>Bacteria</taxon>
        <taxon>Pseudomonadati</taxon>
        <taxon>Pseudomonadota</taxon>
        <taxon>Alphaproteobacteria</taxon>
        <taxon>Hyphomicrobiales</taxon>
        <taxon>Rhizobiaceae</taxon>
        <taxon>Ferirhizobium</taxon>
    </lineage>
</organism>
<evidence type="ECO:0000313" key="2">
    <source>
        <dbReference type="Proteomes" id="UP001161580"/>
    </source>
</evidence>
<dbReference type="AlphaFoldDB" id="A0AAE3U1I7"/>
<dbReference type="EMBL" id="JALDYZ010000002">
    <property type="protein sequence ID" value="MDI7921642.1"/>
    <property type="molecule type" value="Genomic_DNA"/>
</dbReference>
<comment type="caution">
    <text evidence="1">The sequence shown here is derived from an EMBL/GenBank/DDBJ whole genome shotgun (WGS) entry which is preliminary data.</text>
</comment>
<dbReference type="RefSeq" id="WP_311785801.1">
    <property type="nucleotide sequence ID" value="NZ_JALDYY010000002.1"/>
</dbReference>
<keyword evidence="2" id="KW-1185">Reference proteome</keyword>
<name>A0AAE3U1I7_9HYPH</name>
<reference evidence="1" key="1">
    <citation type="submission" date="2022-03" db="EMBL/GenBank/DDBJ databases">
        <title>Fererhizobium litorale gen. nov., sp. nov., isolated from sandy sediments of the Sea of Japan seashore.</title>
        <authorList>
            <person name="Romanenko L."/>
            <person name="Kurilenko V."/>
            <person name="Otstavnykh N."/>
            <person name="Svetashev V."/>
            <person name="Tekutyeva L."/>
            <person name="Isaeva M."/>
            <person name="Mikhailov V."/>
        </authorList>
    </citation>
    <scope>NUCLEOTIDE SEQUENCE</scope>
    <source>
        <strain evidence="1">KMM 9576</strain>
    </source>
</reference>
<sequence>MPQLIFLLVLVVGGWLLYRRFVSDAQKLANKSRQQERERETGAIGTLVKDPVTGEYRVRRDDE</sequence>
<accession>A0AAE3U1I7</accession>
<protein>
    <submittedName>
        <fullName evidence="1">Uncharacterized protein</fullName>
    </submittedName>
</protein>
<dbReference type="Proteomes" id="UP001161580">
    <property type="component" value="Unassembled WGS sequence"/>
</dbReference>
<gene>
    <name evidence="1" type="ORF">MRS75_06030</name>
</gene>